<dbReference type="InterPro" id="IPR033199">
    <property type="entry name" value="DDAH-like"/>
</dbReference>
<dbReference type="PANTHER" id="PTHR12737:SF9">
    <property type="entry name" value="DIMETHYLARGININASE"/>
    <property type="match status" value="1"/>
</dbReference>
<dbReference type="Proteomes" id="UP001600424">
    <property type="component" value="Unassembled WGS sequence"/>
</dbReference>
<keyword evidence="4" id="KW-1185">Reference proteome</keyword>
<dbReference type="EMBL" id="JBHTRV010000054">
    <property type="protein sequence ID" value="MFE5985499.1"/>
    <property type="molecule type" value="Genomic_DNA"/>
</dbReference>
<sequence>MPSTTSDRLSTTCDPQGLTPMRTARLRRYLMCRPTYFDVVYSINPWMDPRKPVDTSLAVAQWERLREVYLELGHTVELIDPVAGLPDMVFAANGATVVDGRALVARFRDAERVDEAPAYRNWLHTHGFSDPRTAELVNEGEGDYLLVGKWLLAGTGFRSDPRSHGEAQEFFGRPVISLTLVDPNYYHLDTALTVLDEDTIAYYPPAFSPGSLAVLERLFPDAVIATDDDAAVFGLNATSDGRNVVLPHNATGLAEQLRGRGFNPIGVDLSELLKAGGSVKCCTLELRSGDQENQNS</sequence>
<evidence type="ECO:0000256" key="2">
    <source>
        <dbReference type="ARBA" id="ARBA00022801"/>
    </source>
</evidence>
<comment type="similarity">
    <text evidence="1">Belongs to the DDAH family.</text>
</comment>
<dbReference type="NCBIfam" id="NF045659">
    <property type="entry name" value="DiMArgaseDdahMtb"/>
    <property type="match status" value="1"/>
</dbReference>
<dbReference type="GO" id="GO:0016403">
    <property type="term" value="F:dimethylargininase activity"/>
    <property type="evidence" value="ECO:0007669"/>
    <property type="project" value="UniProtKB-EC"/>
</dbReference>
<protein>
    <submittedName>
        <fullName evidence="3">Dimethylargininase</fullName>
        <ecNumber evidence="3">3.5.3.18</ecNumber>
    </submittedName>
</protein>
<dbReference type="PANTHER" id="PTHR12737">
    <property type="entry name" value="DIMETHYLARGININE DIMETHYLAMINOHYDROLASE"/>
    <property type="match status" value="1"/>
</dbReference>
<dbReference type="SUPFAM" id="SSF55909">
    <property type="entry name" value="Pentein"/>
    <property type="match status" value="1"/>
</dbReference>
<proteinExistence type="inferred from homology"/>
<dbReference type="Gene3D" id="3.75.10.10">
    <property type="entry name" value="L-arginine/glycine Amidinotransferase, Chain A"/>
    <property type="match status" value="1"/>
</dbReference>
<accession>A0ABW6J7E8</accession>
<evidence type="ECO:0000313" key="3">
    <source>
        <dbReference type="EMBL" id="MFE5985499.1"/>
    </source>
</evidence>
<comment type="caution">
    <text evidence="3">The sequence shown here is derived from an EMBL/GenBank/DDBJ whole genome shotgun (WGS) entry which is preliminary data.</text>
</comment>
<organism evidence="3 4">
    <name type="scientific">Streptomyces wedmorensis</name>
    <dbReference type="NCBI Taxonomy" id="43759"/>
    <lineage>
        <taxon>Bacteria</taxon>
        <taxon>Bacillati</taxon>
        <taxon>Actinomycetota</taxon>
        <taxon>Actinomycetes</taxon>
        <taxon>Kitasatosporales</taxon>
        <taxon>Streptomycetaceae</taxon>
        <taxon>Streptomyces</taxon>
    </lineage>
</organism>
<dbReference type="RefSeq" id="WP_386256487.1">
    <property type="nucleotide sequence ID" value="NZ_JBHTRV010000054.1"/>
</dbReference>
<evidence type="ECO:0000256" key="1">
    <source>
        <dbReference type="ARBA" id="ARBA00008532"/>
    </source>
</evidence>
<evidence type="ECO:0000313" key="4">
    <source>
        <dbReference type="Proteomes" id="UP001600424"/>
    </source>
</evidence>
<name>A0ABW6J7E8_STRWE</name>
<keyword evidence="2 3" id="KW-0378">Hydrolase</keyword>
<reference evidence="3 4" key="1">
    <citation type="submission" date="2024-09" db="EMBL/GenBank/DDBJ databases">
        <title>The Natural Products Discovery Center: Release of the First 8490 Sequenced Strains for Exploring Actinobacteria Biosynthetic Diversity.</title>
        <authorList>
            <person name="Kalkreuter E."/>
            <person name="Kautsar S.A."/>
            <person name="Yang D."/>
            <person name="Bader C.D."/>
            <person name="Teijaro C.N."/>
            <person name="Fluegel L."/>
            <person name="Davis C.M."/>
            <person name="Simpson J.R."/>
            <person name="Lauterbach L."/>
            <person name="Steele A.D."/>
            <person name="Gui C."/>
            <person name="Meng S."/>
            <person name="Li G."/>
            <person name="Viehrig K."/>
            <person name="Ye F."/>
            <person name="Su P."/>
            <person name="Kiefer A.F."/>
            <person name="Nichols A."/>
            <person name="Cepeda A.J."/>
            <person name="Yan W."/>
            <person name="Fan B."/>
            <person name="Jiang Y."/>
            <person name="Adhikari A."/>
            <person name="Zheng C.-J."/>
            <person name="Schuster L."/>
            <person name="Cowan T.M."/>
            <person name="Smanski M.J."/>
            <person name="Chevrette M.G."/>
            <person name="De Carvalho L.P.S."/>
            <person name="Shen B."/>
        </authorList>
    </citation>
    <scope>NUCLEOTIDE SEQUENCE [LARGE SCALE GENOMIC DNA]</scope>
    <source>
        <strain evidence="3 4">NPDC056472</strain>
    </source>
</reference>
<gene>
    <name evidence="3" type="primary">ddaH</name>
    <name evidence="3" type="ORF">ACFQ63_38170</name>
</gene>
<dbReference type="EC" id="3.5.3.18" evidence="3"/>